<dbReference type="SUPFAM" id="SSF46767">
    <property type="entry name" value="Methylated DNA-protein cysteine methyltransferase, C-terminal domain"/>
    <property type="match status" value="1"/>
</dbReference>
<evidence type="ECO:0000256" key="2">
    <source>
        <dbReference type="ARBA" id="ARBA00022603"/>
    </source>
</evidence>
<evidence type="ECO:0000256" key="4">
    <source>
        <dbReference type="ARBA" id="ARBA00022763"/>
    </source>
</evidence>
<dbReference type="EMBL" id="AP024714">
    <property type="protein sequence ID" value="BCX82312.1"/>
    <property type="molecule type" value="Genomic_DNA"/>
</dbReference>
<dbReference type="InterPro" id="IPR001497">
    <property type="entry name" value="MethylDNA_cys_MeTrfase_AS"/>
</dbReference>
<dbReference type="CDD" id="cd06445">
    <property type="entry name" value="ATase"/>
    <property type="match status" value="1"/>
</dbReference>
<dbReference type="GO" id="GO:0003908">
    <property type="term" value="F:methylated-DNA-[protein]-cysteine S-methyltransferase activity"/>
    <property type="evidence" value="ECO:0007669"/>
    <property type="project" value="UniProtKB-EC"/>
</dbReference>
<dbReference type="Gene3D" id="1.10.10.10">
    <property type="entry name" value="Winged helix-like DNA-binding domain superfamily/Winged helix DNA-binding domain"/>
    <property type="match status" value="1"/>
</dbReference>
<proteinExistence type="predicted"/>
<dbReference type="NCBIfam" id="TIGR00589">
    <property type="entry name" value="ogt"/>
    <property type="match status" value="1"/>
</dbReference>
<sequence>MTGLSWRPQADCRERAVDTASVHRILQGLRYYFETDPACRFDFPLRLTGTPFQHRVWGTLLGIPAGQVRTYGALAAQLRTSPRAVAAACRANPCPVVVPCHRVVAATGPGGYCGATRGPHLKIKKWLLAHEGWHG</sequence>
<keyword evidence="4" id="KW-0227">DNA damage</keyword>
<comment type="catalytic activity">
    <reaction evidence="6">
        <text>a 6-O-methyl-2'-deoxyguanosine in DNA + L-cysteinyl-[protein] = S-methyl-L-cysteinyl-[protein] + a 2'-deoxyguanosine in DNA</text>
        <dbReference type="Rhea" id="RHEA:24000"/>
        <dbReference type="Rhea" id="RHEA-COMP:10131"/>
        <dbReference type="Rhea" id="RHEA-COMP:10132"/>
        <dbReference type="Rhea" id="RHEA-COMP:11367"/>
        <dbReference type="Rhea" id="RHEA-COMP:11368"/>
        <dbReference type="ChEBI" id="CHEBI:29950"/>
        <dbReference type="ChEBI" id="CHEBI:82612"/>
        <dbReference type="ChEBI" id="CHEBI:85445"/>
        <dbReference type="ChEBI" id="CHEBI:85448"/>
        <dbReference type="EC" id="2.1.1.63"/>
    </reaction>
</comment>
<feature type="domain" description="Methylated-DNA-[protein]-cysteine S-methyltransferase DNA binding" evidence="7">
    <location>
        <begin position="51"/>
        <end position="132"/>
    </location>
</feature>
<comment type="catalytic activity">
    <reaction evidence="1">
        <text>a 4-O-methyl-thymidine in DNA + L-cysteinyl-[protein] = a thymidine in DNA + S-methyl-L-cysteinyl-[protein]</text>
        <dbReference type="Rhea" id="RHEA:53428"/>
        <dbReference type="Rhea" id="RHEA-COMP:10131"/>
        <dbReference type="Rhea" id="RHEA-COMP:10132"/>
        <dbReference type="Rhea" id="RHEA-COMP:13555"/>
        <dbReference type="Rhea" id="RHEA-COMP:13556"/>
        <dbReference type="ChEBI" id="CHEBI:29950"/>
        <dbReference type="ChEBI" id="CHEBI:82612"/>
        <dbReference type="ChEBI" id="CHEBI:137386"/>
        <dbReference type="ChEBI" id="CHEBI:137387"/>
        <dbReference type="EC" id="2.1.1.63"/>
    </reaction>
</comment>
<dbReference type="GO" id="GO:0032259">
    <property type="term" value="P:methylation"/>
    <property type="evidence" value="ECO:0007669"/>
    <property type="project" value="UniProtKB-KW"/>
</dbReference>
<name>A0AAU9CWG0_9GAMM</name>
<dbReference type="Pfam" id="PF01035">
    <property type="entry name" value="DNA_binding_1"/>
    <property type="match status" value="1"/>
</dbReference>
<dbReference type="PANTHER" id="PTHR10815">
    <property type="entry name" value="METHYLATED-DNA--PROTEIN-CYSTEINE METHYLTRANSFERASE"/>
    <property type="match status" value="1"/>
</dbReference>
<dbReference type="PROSITE" id="PS00374">
    <property type="entry name" value="MGMT"/>
    <property type="match status" value="1"/>
</dbReference>
<evidence type="ECO:0000256" key="1">
    <source>
        <dbReference type="ARBA" id="ARBA00001286"/>
    </source>
</evidence>
<dbReference type="EC" id="2.1.1.63" evidence="8"/>
<evidence type="ECO:0000313" key="9">
    <source>
        <dbReference type="Proteomes" id="UP001321825"/>
    </source>
</evidence>
<dbReference type="GO" id="GO:0006281">
    <property type="term" value="P:DNA repair"/>
    <property type="evidence" value="ECO:0007669"/>
    <property type="project" value="UniProtKB-KW"/>
</dbReference>
<evidence type="ECO:0000256" key="6">
    <source>
        <dbReference type="ARBA" id="ARBA00049348"/>
    </source>
</evidence>
<reference evidence="9" key="1">
    <citation type="journal article" date="2024" name="Int. J. Syst. Evol. Microbiol.">
        <title>Methylomarinovum tepidoasis sp. nov., a moderately thermophilic methanotroph of the family Methylothermaceae isolated from a deep-sea hydrothermal field.</title>
        <authorList>
            <person name="Hirayama H."/>
            <person name="Takaki Y."/>
            <person name="Abe M."/>
            <person name="Miyazaki M."/>
            <person name="Uematsu K."/>
            <person name="Matsui Y."/>
            <person name="Takai K."/>
        </authorList>
    </citation>
    <scope>NUCLEOTIDE SEQUENCE [LARGE SCALE GENOMIC DNA]</scope>
    <source>
        <strain evidence="9">IT-9</strain>
    </source>
</reference>
<evidence type="ECO:0000256" key="3">
    <source>
        <dbReference type="ARBA" id="ARBA00022679"/>
    </source>
</evidence>
<protein>
    <submittedName>
        <fullName evidence="8">Methylated-DNA-[protein]-cysteine S-methyltransferase</fullName>
        <ecNumber evidence="8">2.1.1.63</ecNumber>
    </submittedName>
</protein>
<dbReference type="InterPro" id="IPR036388">
    <property type="entry name" value="WH-like_DNA-bd_sf"/>
</dbReference>
<accession>A0AAU9CWG0</accession>
<organism evidence="8 9">
    <name type="scientific">Methylomarinovum caldicuralii</name>
    <dbReference type="NCBI Taxonomy" id="438856"/>
    <lineage>
        <taxon>Bacteria</taxon>
        <taxon>Pseudomonadati</taxon>
        <taxon>Pseudomonadota</taxon>
        <taxon>Gammaproteobacteria</taxon>
        <taxon>Methylococcales</taxon>
        <taxon>Methylothermaceae</taxon>
        <taxon>Methylomarinovum</taxon>
    </lineage>
</organism>
<keyword evidence="3 8" id="KW-0808">Transferase</keyword>
<dbReference type="KEGG" id="mcau:MIT9_P1898"/>
<keyword evidence="2 8" id="KW-0489">Methyltransferase</keyword>
<dbReference type="PANTHER" id="PTHR10815:SF13">
    <property type="entry name" value="METHYLATED-DNA--PROTEIN-CYSTEINE METHYLTRANSFERASE"/>
    <property type="match status" value="1"/>
</dbReference>
<evidence type="ECO:0000259" key="7">
    <source>
        <dbReference type="Pfam" id="PF01035"/>
    </source>
</evidence>
<gene>
    <name evidence="8" type="ORF">MIT9_P1898</name>
</gene>
<dbReference type="InterPro" id="IPR014048">
    <property type="entry name" value="MethylDNA_cys_MeTrfase_DNA-bd"/>
</dbReference>
<dbReference type="InterPro" id="IPR036217">
    <property type="entry name" value="MethylDNA_cys_MeTrfase_DNAb"/>
</dbReference>
<keyword evidence="9" id="KW-1185">Reference proteome</keyword>
<evidence type="ECO:0000313" key="8">
    <source>
        <dbReference type="EMBL" id="BCX82312.1"/>
    </source>
</evidence>
<dbReference type="AlphaFoldDB" id="A0AAU9CWG0"/>
<dbReference type="Proteomes" id="UP001321825">
    <property type="component" value="Chromosome"/>
</dbReference>
<keyword evidence="5" id="KW-0234">DNA repair</keyword>
<evidence type="ECO:0000256" key="5">
    <source>
        <dbReference type="ARBA" id="ARBA00023204"/>
    </source>
</evidence>